<evidence type="ECO:0000313" key="3">
    <source>
        <dbReference type="EMBL" id="QEK37956.1"/>
    </source>
</evidence>
<dbReference type="GO" id="GO:0016857">
    <property type="term" value="F:racemase and epimerase activity, acting on carbohydrates and derivatives"/>
    <property type="evidence" value="ECO:0007669"/>
    <property type="project" value="InterPro"/>
</dbReference>
<keyword evidence="2" id="KW-0413">Isomerase</keyword>
<dbReference type="AlphaFoldDB" id="A0A5C0UD46"/>
<name>A0A5C0UD46_9PROT</name>
<organism evidence="3 4">
    <name type="scientific">Candidatus Cytomitobacter indipagum</name>
    <dbReference type="NCBI Taxonomy" id="2601575"/>
    <lineage>
        <taxon>Bacteria</taxon>
        <taxon>Pseudomonadati</taxon>
        <taxon>Pseudomonadota</taxon>
        <taxon>Alphaproteobacteria</taxon>
        <taxon>Holosporales</taxon>
        <taxon>Holosporaceae</taxon>
        <taxon>Candidatus Cytomitobacter</taxon>
    </lineage>
</organism>
<dbReference type="RefSeq" id="WP_148980803.1">
    <property type="nucleotide sequence ID" value="NZ_CP043315.1"/>
</dbReference>
<reference evidence="3 4" key="1">
    <citation type="submission" date="2019-08" db="EMBL/GenBank/DDBJ databases">
        <title>Highly reduced genomes of protist endosymbionts show evolutionary convergence.</title>
        <authorList>
            <person name="George E."/>
            <person name="Husnik F."/>
            <person name="Tashyreva D."/>
            <person name="Prokopchuk G."/>
            <person name="Horak A."/>
            <person name="Kwong W.K."/>
            <person name="Lukes J."/>
            <person name="Keeling P.J."/>
        </authorList>
    </citation>
    <scope>NUCLEOTIDE SEQUENCE [LARGE SCALE GENOMIC DNA]</scope>
    <source>
        <strain evidence="3">1605</strain>
    </source>
</reference>
<evidence type="ECO:0008006" key="5">
    <source>
        <dbReference type="Google" id="ProtNLM"/>
    </source>
</evidence>
<dbReference type="Gene3D" id="3.20.20.70">
    <property type="entry name" value="Aldolase class I"/>
    <property type="match status" value="1"/>
</dbReference>
<keyword evidence="4" id="KW-1185">Reference proteome</keyword>
<evidence type="ECO:0000313" key="4">
    <source>
        <dbReference type="Proteomes" id="UP000325155"/>
    </source>
</evidence>
<dbReference type="OrthoDB" id="1645589at2"/>
<protein>
    <recommendedName>
        <fullName evidence="5">Ribulose-phosphate 3-epimerase</fullName>
    </recommendedName>
</protein>
<dbReference type="Proteomes" id="UP000325155">
    <property type="component" value="Chromosome"/>
</dbReference>
<gene>
    <name evidence="3" type="ORF">FZC35_00985</name>
</gene>
<evidence type="ECO:0000256" key="1">
    <source>
        <dbReference type="ARBA" id="ARBA00022723"/>
    </source>
</evidence>
<sequence length="220" mass="24962">MKLYPSIFAFKDLNIGNEISRFDGISSGLHVDIIDGKYINNFGFPIYMTKMLKQYTNKSIHIHVMGFIDDLIGEIISCNPDVVFFHADSTSSPQNIINILQSNNIQIGLAVSDFKKEISLHDEIDLCKNSYKNKIVDLYKVNNLNYLLFMTVNPGKCGQKFIESKKLELQQLNEIFPNVKIIIDGGVNPDILKQECIKNNVYGAVIGSALYKYNVSHFKQ</sequence>
<dbReference type="EMBL" id="CP043315">
    <property type="protein sequence ID" value="QEK37956.1"/>
    <property type="molecule type" value="Genomic_DNA"/>
</dbReference>
<dbReference type="InterPro" id="IPR013785">
    <property type="entry name" value="Aldolase_TIM"/>
</dbReference>
<dbReference type="SUPFAM" id="SSF51366">
    <property type="entry name" value="Ribulose-phoshate binding barrel"/>
    <property type="match status" value="1"/>
</dbReference>
<dbReference type="PANTHER" id="PTHR11749">
    <property type="entry name" value="RIBULOSE-5-PHOSPHATE-3-EPIMERASE"/>
    <property type="match status" value="1"/>
</dbReference>
<evidence type="ECO:0000256" key="2">
    <source>
        <dbReference type="ARBA" id="ARBA00023235"/>
    </source>
</evidence>
<dbReference type="GO" id="GO:0005975">
    <property type="term" value="P:carbohydrate metabolic process"/>
    <property type="evidence" value="ECO:0007669"/>
    <property type="project" value="InterPro"/>
</dbReference>
<dbReference type="Pfam" id="PF00834">
    <property type="entry name" value="Ribul_P_3_epim"/>
    <property type="match status" value="1"/>
</dbReference>
<dbReference type="KEGG" id="cip:FZC35_00985"/>
<keyword evidence="1" id="KW-0479">Metal-binding</keyword>
<accession>A0A5C0UD46</accession>
<dbReference type="InterPro" id="IPR000056">
    <property type="entry name" value="Ribul_P_3_epim-like"/>
</dbReference>
<dbReference type="InterPro" id="IPR011060">
    <property type="entry name" value="RibuloseP-bd_barrel"/>
</dbReference>
<dbReference type="GO" id="GO:0046872">
    <property type="term" value="F:metal ion binding"/>
    <property type="evidence" value="ECO:0007669"/>
    <property type="project" value="UniProtKB-KW"/>
</dbReference>
<proteinExistence type="predicted"/>